<dbReference type="PROSITE" id="PS50104">
    <property type="entry name" value="TIR"/>
    <property type="match status" value="1"/>
</dbReference>
<dbReference type="SUPFAM" id="SSF52200">
    <property type="entry name" value="Toll/Interleukin receptor TIR domain"/>
    <property type="match status" value="1"/>
</dbReference>
<dbReference type="Pfam" id="PF13676">
    <property type="entry name" value="TIR_2"/>
    <property type="match status" value="1"/>
</dbReference>
<proteinExistence type="predicted"/>
<protein>
    <submittedName>
        <fullName evidence="2">Toll/interleukin-1 receptor domain-containing protein</fullName>
    </submittedName>
</protein>
<sequence length="315" mass="34680">MAAKHEETRHYALATALLFEGGRAALSECGFTIERALPDEGRIEASAGVNWKSFGEDIELTVRDGAVHARSSCKVSTTVFDFGRNRQNVEAVFRALESSLARLPASRPDTIVGVVPAAATGRAPVPGELTREVFVSYAWGGESEALVERLERAFAEHGITVVRDKQALGYKADIRAFMERLGGGRCVIAVIGDKYLRSPHCMFELMRVAAQGNFQDRVFPVLLDDAKIHRSVDRVRYVQHWEAEIRELDEALKTVSAADLKGFREDIDRYAEIRRTIAELTSILGNMNTLSPQMHSESDFAALVSAVSAKLGAQD</sequence>
<reference evidence="3" key="1">
    <citation type="journal article" date="2019" name="Int. J. Syst. Evol. Microbiol.">
        <title>The Global Catalogue of Microorganisms (GCM) 10K type strain sequencing project: providing services to taxonomists for standard genome sequencing and annotation.</title>
        <authorList>
            <consortium name="The Broad Institute Genomics Platform"/>
            <consortium name="The Broad Institute Genome Sequencing Center for Infectious Disease"/>
            <person name="Wu L."/>
            <person name="Ma J."/>
        </authorList>
    </citation>
    <scope>NUCLEOTIDE SEQUENCE [LARGE SCALE GENOMIC DNA]</scope>
    <source>
        <strain evidence="3">CCUG 48884</strain>
    </source>
</reference>
<dbReference type="Proteomes" id="UP001597158">
    <property type="component" value="Unassembled WGS sequence"/>
</dbReference>
<accession>A0ABW3WEM6</accession>
<name>A0ABW3WEM6_9RHOO</name>
<feature type="domain" description="TIR" evidence="1">
    <location>
        <begin position="129"/>
        <end position="259"/>
    </location>
</feature>
<organism evidence="2 3">
    <name type="scientific">Thauera mechernichensis</name>
    <dbReference type="NCBI Taxonomy" id="82788"/>
    <lineage>
        <taxon>Bacteria</taxon>
        <taxon>Pseudomonadati</taxon>
        <taxon>Pseudomonadota</taxon>
        <taxon>Betaproteobacteria</taxon>
        <taxon>Rhodocyclales</taxon>
        <taxon>Zoogloeaceae</taxon>
        <taxon>Thauera</taxon>
    </lineage>
</organism>
<dbReference type="RefSeq" id="WP_277831141.1">
    <property type="nucleotide sequence ID" value="NZ_JARQZE010000002.1"/>
</dbReference>
<keyword evidence="2" id="KW-0675">Receptor</keyword>
<dbReference type="Gene3D" id="3.40.50.10140">
    <property type="entry name" value="Toll/interleukin-1 receptor homology (TIR) domain"/>
    <property type="match status" value="1"/>
</dbReference>
<evidence type="ECO:0000313" key="3">
    <source>
        <dbReference type="Proteomes" id="UP001597158"/>
    </source>
</evidence>
<keyword evidence="3" id="KW-1185">Reference proteome</keyword>
<dbReference type="EMBL" id="JBHTMC010000024">
    <property type="protein sequence ID" value="MFD1264147.1"/>
    <property type="molecule type" value="Genomic_DNA"/>
</dbReference>
<comment type="caution">
    <text evidence="2">The sequence shown here is derived from an EMBL/GenBank/DDBJ whole genome shotgun (WGS) entry which is preliminary data.</text>
</comment>
<gene>
    <name evidence="2" type="ORF">ACFQ4M_11180</name>
</gene>
<dbReference type="InterPro" id="IPR035897">
    <property type="entry name" value="Toll_tir_struct_dom_sf"/>
</dbReference>
<dbReference type="SMART" id="SM00255">
    <property type="entry name" value="TIR"/>
    <property type="match status" value="1"/>
</dbReference>
<evidence type="ECO:0000259" key="1">
    <source>
        <dbReference type="PROSITE" id="PS50104"/>
    </source>
</evidence>
<dbReference type="InterPro" id="IPR000157">
    <property type="entry name" value="TIR_dom"/>
</dbReference>
<evidence type="ECO:0000313" key="2">
    <source>
        <dbReference type="EMBL" id="MFD1264147.1"/>
    </source>
</evidence>
<dbReference type="Pfam" id="PF07386">
    <property type="entry name" value="DUF1499"/>
    <property type="match status" value="1"/>
</dbReference>
<dbReference type="InterPro" id="IPR010865">
    <property type="entry name" value="DUF1499"/>
</dbReference>